<gene>
    <name evidence="2" type="ORF">EVAR_21244_1</name>
</gene>
<sequence length="189" mass="22143">MLELFTRWTLSPALSYYKTKKIWKTYGIYMGDTSREKWTIAIETKTNWPRQIENAADELHTTLLNARPDCKRKHDCRMAAECDELEFCVALYFEKNVIYSQRTLDVVSDVKIAKAQCYKKRPTSNRGRKPPVAAIITFLPYKNDVIKNVIIKEKKENKLTIAKNKKQNEKKTKHKQPKEKNDSSNSDDH</sequence>
<proteinExistence type="predicted"/>
<accession>A0A4C1Z3J5</accession>
<dbReference type="Proteomes" id="UP000299102">
    <property type="component" value="Unassembled WGS sequence"/>
</dbReference>
<name>A0A4C1Z3J5_EUMVA</name>
<reference evidence="2 3" key="1">
    <citation type="journal article" date="2019" name="Commun. Biol.">
        <title>The bagworm genome reveals a unique fibroin gene that provides high tensile strength.</title>
        <authorList>
            <person name="Kono N."/>
            <person name="Nakamura H."/>
            <person name="Ohtoshi R."/>
            <person name="Tomita M."/>
            <person name="Numata K."/>
            <person name="Arakawa K."/>
        </authorList>
    </citation>
    <scope>NUCLEOTIDE SEQUENCE [LARGE SCALE GENOMIC DNA]</scope>
</reference>
<organism evidence="2 3">
    <name type="scientific">Eumeta variegata</name>
    <name type="common">Bagworm moth</name>
    <name type="synonym">Eumeta japonica</name>
    <dbReference type="NCBI Taxonomy" id="151549"/>
    <lineage>
        <taxon>Eukaryota</taxon>
        <taxon>Metazoa</taxon>
        <taxon>Ecdysozoa</taxon>
        <taxon>Arthropoda</taxon>
        <taxon>Hexapoda</taxon>
        <taxon>Insecta</taxon>
        <taxon>Pterygota</taxon>
        <taxon>Neoptera</taxon>
        <taxon>Endopterygota</taxon>
        <taxon>Lepidoptera</taxon>
        <taxon>Glossata</taxon>
        <taxon>Ditrysia</taxon>
        <taxon>Tineoidea</taxon>
        <taxon>Psychidae</taxon>
        <taxon>Oiketicinae</taxon>
        <taxon>Eumeta</taxon>
    </lineage>
</organism>
<keyword evidence="3" id="KW-1185">Reference proteome</keyword>
<evidence type="ECO:0000313" key="3">
    <source>
        <dbReference type="Proteomes" id="UP000299102"/>
    </source>
</evidence>
<evidence type="ECO:0000313" key="2">
    <source>
        <dbReference type="EMBL" id="GBP81614.1"/>
    </source>
</evidence>
<feature type="compositionally biased region" description="Basic and acidic residues" evidence="1">
    <location>
        <begin position="178"/>
        <end position="189"/>
    </location>
</feature>
<protein>
    <submittedName>
        <fullName evidence="2">Uncharacterized protein</fullName>
    </submittedName>
</protein>
<dbReference type="EMBL" id="BGZK01001520">
    <property type="protein sequence ID" value="GBP81614.1"/>
    <property type="molecule type" value="Genomic_DNA"/>
</dbReference>
<dbReference type="AlphaFoldDB" id="A0A4C1Z3J5"/>
<evidence type="ECO:0000256" key="1">
    <source>
        <dbReference type="SAM" id="MobiDB-lite"/>
    </source>
</evidence>
<feature type="region of interest" description="Disordered" evidence="1">
    <location>
        <begin position="157"/>
        <end position="189"/>
    </location>
</feature>
<comment type="caution">
    <text evidence="2">The sequence shown here is derived from an EMBL/GenBank/DDBJ whole genome shotgun (WGS) entry which is preliminary data.</text>
</comment>